<evidence type="ECO:0000313" key="3">
    <source>
        <dbReference type="EMBL" id="POG77364.1"/>
    </source>
</evidence>
<name>A0A2P4QIB6_RHIID</name>
<organism evidence="3 4">
    <name type="scientific">Rhizophagus irregularis (strain DAOM 181602 / DAOM 197198 / MUCL 43194)</name>
    <name type="common">Arbuscular mycorrhizal fungus</name>
    <name type="synonym">Glomus intraradices</name>
    <dbReference type="NCBI Taxonomy" id="747089"/>
    <lineage>
        <taxon>Eukaryota</taxon>
        <taxon>Fungi</taxon>
        <taxon>Fungi incertae sedis</taxon>
        <taxon>Mucoromycota</taxon>
        <taxon>Glomeromycotina</taxon>
        <taxon>Glomeromycetes</taxon>
        <taxon>Glomerales</taxon>
        <taxon>Glomeraceae</taxon>
        <taxon>Rhizophagus</taxon>
    </lineage>
</organism>
<evidence type="ECO:0000313" key="2">
    <source>
        <dbReference type="EMBL" id="POG68774.1"/>
    </source>
</evidence>
<protein>
    <submittedName>
        <fullName evidence="3">Uncharacterized protein</fullName>
    </submittedName>
</protein>
<dbReference type="EMBL" id="AUPC02000147">
    <property type="protein sequence ID" value="POG68774.1"/>
    <property type="molecule type" value="Genomic_DNA"/>
</dbReference>
<keyword evidence="4" id="KW-1185">Reference proteome</keyword>
<sequence>MQMQNLQLNEFRLFYQPPNDNNFYHVTFKMTWQLSENYNDDYDYEFFHQQSLYTSYYVTCKLLPHSLIMHILNKEIYGIDFDVNELKYKYTLTWNQKLNLEQSLKNVLPFLQGKLLLRSYFPNNLPKQGLHLNNGLFYRPLNDYSIYHVILQDYHQSDDDDCDYEFFYQISNDIKHVRCKFLPSSSILSILNEKIYGIDFDVNDLKRKHKLTSQQKLNLELNLRSFLYIPEGEMRSDSDGNTISFQGNIESNATNGFNN</sequence>
<evidence type="ECO:0000256" key="1">
    <source>
        <dbReference type="SAM" id="MobiDB-lite"/>
    </source>
</evidence>
<dbReference type="VEuPathDB" id="FungiDB:RhiirFUN_022672"/>
<accession>A0A2P4QIB6</accession>
<dbReference type="AlphaFoldDB" id="A0A2P4QIB6"/>
<dbReference type="EMBL" id="AUPC02000041">
    <property type="protein sequence ID" value="POG77364.1"/>
    <property type="molecule type" value="Genomic_DNA"/>
</dbReference>
<feature type="region of interest" description="Disordered" evidence="1">
    <location>
        <begin position="240"/>
        <end position="259"/>
    </location>
</feature>
<gene>
    <name evidence="2" type="ORF">GLOIN_2v1842740</name>
    <name evidence="3" type="ORF">GLOIN_2v1871432</name>
</gene>
<dbReference type="Proteomes" id="UP000018888">
    <property type="component" value="Unassembled WGS sequence"/>
</dbReference>
<evidence type="ECO:0000313" key="4">
    <source>
        <dbReference type="Proteomes" id="UP000018888"/>
    </source>
</evidence>
<comment type="caution">
    <text evidence="3">The sequence shown here is derived from an EMBL/GenBank/DDBJ whole genome shotgun (WGS) entry which is preliminary data.</text>
</comment>
<reference evidence="3 4" key="2">
    <citation type="journal article" date="2018" name="New Phytol.">
        <title>High intraspecific genome diversity in the model arbuscular mycorrhizal symbiont Rhizophagus irregularis.</title>
        <authorList>
            <person name="Chen E.C.H."/>
            <person name="Morin E."/>
            <person name="Beaudet D."/>
            <person name="Noel J."/>
            <person name="Yildirir G."/>
            <person name="Ndikumana S."/>
            <person name="Charron P."/>
            <person name="St-Onge C."/>
            <person name="Giorgi J."/>
            <person name="Kruger M."/>
            <person name="Marton T."/>
            <person name="Ropars J."/>
            <person name="Grigoriev I.V."/>
            <person name="Hainaut M."/>
            <person name="Henrissat B."/>
            <person name="Roux C."/>
            <person name="Martin F."/>
            <person name="Corradi N."/>
        </authorList>
    </citation>
    <scope>NUCLEOTIDE SEQUENCE [LARGE SCALE GENOMIC DNA]</scope>
    <source>
        <strain evidence="4">DAOM 181602 / DAOM 197198 / MUCL 43194</strain>
        <strain evidence="3">DAOM 197198</strain>
    </source>
</reference>
<reference evidence="3 4" key="1">
    <citation type="journal article" date="2013" name="Proc. Natl. Acad. Sci. U.S.A.">
        <title>Genome of an arbuscular mycorrhizal fungus provides insight into the oldest plant symbiosis.</title>
        <authorList>
            <person name="Tisserant E."/>
            <person name="Malbreil M."/>
            <person name="Kuo A."/>
            <person name="Kohler A."/>
            <person name="Symeonidi A."/>
            <person name="Balestrini R."/>
            <person name="Charron P."/>
            <person name="Duensing N."/>
            <person name="Frei Dit Frey N."/>
            <person name="Gianinazzi-Pearson V."/>
            <person name="Gilbert L.B."/>
            <person name="Handa Y."/>
            <person name="Herr J.R."/>
            <person name="Hijri M."/>
            <person name="Koul R."/>
            <person name="Kawaguchi M."/>
            <person name="Krajinski F."/>
            <person name="Lammers P.J."/>
            <person name="Masclaux F.G."/>
            <person name="Murat C."/>
            <person name="Morin E."/>
            <person name="Ndikumana S."/>
            <person name="Pagni M."/>
            <person name="Petitpierre D."/>
            <person name="Requena N."/>
            <person name="Rosikiewicz P."/>
            <person name="Riley R."/>
            <person name="Saito K."/>
            <person name="San Clemente H."/>
            <person name="Shapiro H."/>
            <person name="van Tuinen D."/>
            <person name="Becard G."/>
            <person name="Bonfante P."/>
            <person name="Paszkowski U."/>
            <person name="Shachar-Hill Y.Y."/>
            <person name="Tuskan G.A."/>
            <person name="Young P.W."/>
            <person name="Sanders I.R."/>
            <person name="Henrissat B."/>
            <person name="Rensing S.A."/>
            <person name="Grigoriev I.V."/>
            <person name="Corradi N."/>
            <person name="Roux C."/>
            <person name="Martin F."/>
        </authorList>
    </citation>
    <scope>NUCLEOTIDE SEQUENCE [LARGE SCALE GENOMIC DNA]</scope>
    <source>
        <strain evidence="4">DAOM 181602 / DAOM 197198 / MUCL 43194</strain>
        <strain evidence="3">DAOM 197198</strain>
    </source>
</reference>
<proteinExistence type="predicted"/>